<dbReference type="InterPro" id="IPR001264">
    <property type="entry name" value="Glyco_trans_51"/>
</dbReference>
<sequence length="153" mass="16928">MPLDKVSRNLVFAVLSAEDHYFYEHHGVSAEGTMRAFVANLTAGKPVQGGSTLTQQLVKNVFFEGESRTIPLKLAESVVAAQIEGRYSKKKILEMYLKPDLFRFRAYGCEQAARTYFGKSSEELTIGESAFLAGIIKSPSYLGDNLIVIKLSN</sequence>
<dbReference type="GO" id="GO:0005886">
    <property type="term" value="C:plasma membrane"/>
    <property type="evidence" value="ECO:0007669"/>
    <property type="project" value="UniProtKB-SubCell"/>
</dbReference>
<keyword evidence="8" id="KW-0961">Cell wall biogenesis/degradation</keyword>
<dbReference type="GO" id="GO:0008360">
    <property type="term" value="P:regulation of cell shape"/>
    <property type="evidence" value="ECO:0007669"/>
    <property type="project" value="UniProtKB-KW"/>
</dbReference>
<dbReference type="GO" id="GO:0030288">
    <property type="term" value="C:outer membrane-bounded periplasmic space"/>
    <property type="evidence" value="ECO:0007669"/>
    <property type="project" value="TreeGrafter"/>
</dbReference>
<dbReference type="Gene3D" id="1.10.3810.10">
    <property type="entry name" value="Biosynthetic peptidoglycan transglycosylase-like"/>
    <property type="match status" value="1"/>
</dbReference>
<accession>A0A060C5J3</accession>
<keyword evidence="6" id="KW-0573">Peptidoglycan synthesis</keyword>
<evidence type="ECO:0000256" key="3">
    <source>
        <dbReference type="ARBA" id="ARBA00022676"/>
    </source>
</evidence>
<dbReference type="EC" id="2.4.99.28" evidence="9"/>
<dbReference type="InterPro" id="IPR023346">
    <property type="entry name" value="Lysozyme-like_dom_sf"/>
</dbReference>
<evidence type="ECO:0000313" key="12">
    <source>
        <dbReference type="EMBL" id="AIA91893.1"/>
    </source>
</evidence>
<keyword evidence="3" id="KW-0328">Glycosyltransferase</keyword>
<dbReference type="InterPro" id="IPR050396">
    <property type="entry name" value="Glycosyltr_51/Transpeptidase"/>
</dbReference>
<keyword evidence="2" id="KW-1003">Cell membrane</keyword>
<organism evidence="12">
    <name type="scientific">uncultured Nostoc sp</name>
    <dbReference type="NCBI Taxonomy" id="340711"/>
    <lineage>
        <taxon>Bacteria</taxon>
        <taxon>Bacillati</taxon>
        <taxon>Cyanobacteriota</taxon>
        <taxon>Cyanophyceae</taxon>
        <taxon>Nostocales</taxon>
        <taxon>Nostocaceae</taxon>
        <taxon>Nostoc</taxon>
        <taxon>environmental samples</taxon>
    </lineage>
</organism>
<dbReference type="InterPro" id="IPR036950">
    <property type="entry name" value="PBP_transglycosylase"/>
</dbReference>
<dbReference type="Pfam" id="PF00912">
    <property type="entry name" value="Transgly"/>
    <property type="match status" value="1"/>
</dbReference>
<evidence type="ECO:0000256" key="7">
    <source>
        <dbReference type="ARBA" id="ARBA00023136"/>
    </source>
</evidence>
<dbReference type="AlphaFoldDB" id="A0A060C5J3"/>
<comment type="catalytic activity">
    <reaction evidence="10">
        <text>[GlcNAc-(1-&gt;4)-Mur2Ac(oyl-L-Ala-gamma-D-Glu-L-Lys-D-Ala-D-Ala)](n)-di-trans,octa-cis-undecaprenyl diphosphate + beta-D-GlcNAc-(1-&gt;4)-Mur2Ac(oyl-L-Ala-gamma-D-Glu-L-Lys-D-Ala-D-Ala)-di-trans,octa-cis-undecaprenyl diphosphate = [GlcNAc-(1-&gt;4)-Mur2Ac(oyl-L-Ala-gamma-D-Glu-L-Lys-D-Ala-D-Ala)](n+1)-di-trans,octa-cis-undecaprenyl diphosphate + di-trans,octa-cis-undecaprenyl diphosphate + H(+)</text>
        <dbReference type="Rhea" id="RHEA:23708"/>
        <dbReference type="Rhea" id="RHEA-COMP:9602"/>
        <dbReference type="Rhea" id="RHEA-COMP:9603"/>
        <dbReference type="ChEBI" id="CHEBI:15378"/>
        <dbReference type="ChEBI" id="CHEBI:58405"/>
        <dbReference type="ChEBI" id="CHEBI:60033"/>
        <dbReference type="ChEBI" id="CHEBI:78435"/>
        <dbReference type="EC" id="2.4.99.28"/>
    </reaction>
</comment>
<feature type="domain" description="Glycosyl transferase family 51" evidence="11">
    <location>
        <begin position="2"/>
        <end position="142"/>
    </location>
</feature>
<name>A0A060C5J3_9NOSO</name>
<dbReference type="PANTHER" id="PTHR32282:SF11">
    <property type="entry name" value="PENICILLIN-BINDING PROTEIN 1B"/>
    <property type="match status" value="1"/>
</dbReference>
<evidence type="ECO:0000256" key="6">
    <source>
        <dbReference type="ARBA" id="ARBA00022984"/>
    </source>
</evidence>
<evidence type="ECO:0000256" key="1">
    <source>
        <dbReference type="ARBA" id="ARBA00004236"/>
    </source>
</evidence>
<feature type="non-terminal residue" evidence="12">
    <location>
        <position position="153"/>
    </location>
</feature>
<reference evidence="12" key="1">
    <citation type="journal article" date="2013" name="Environ. Microbiol.">
        <title>Seasonally variable intestinal metagenomes of the red palm weevil (Rhynchophorus ferrugineus).</title>
        <authorList>
            <person name="Jia S."/>
            <person name="Zhang X."/>
            <person name="Zhang G."/>
            <person name="Yin A."/>
            <person name="Zhang S."/>
            <person name="Li F."/>
            <person name="Wang L."/>
            <person name="Zhao D."/>
            <person name="Yun Q."/>
            <person name="Tala"/>
            <person name="Wang J."/>
            <person name="Sun G."/>
            <person name="Baabdullah M."/>
            <person name="Yu X."/>
            <person name="Hu S."/>
            <person name="Al-Mssallem I.S."/>
            <person name="Yu J."/>
        </authorList>
    </citation>
    <scope>NUCLEOTIDE SEQUENCE</scope>
</reference>
<keyword evidence="5" id="KW-0133">Cell shape</keyword>
<dbReference type="PANTHER" id="PTHR32282">
    <property type="entry name" value="BINDING PROTEIN TRANSPEPTIDASE, PUTATIVE-RELATED"/>
    <property type="match status" value="1"/>
</dbReference>
<dbReference type="GO" id="GO:0009252">
    <property type="term" value="P:peptidoglycan biosynthetic process"/>
    <property type="evidence" value="ECO:0007669"/>
    <property type="project" value="UniProtKB-KW"/>
</dbReference>
<comment type="subcellular location">
    <subcellularLocation>
        <location evidence="1">Cell membrane</location>
    </subcellularLocation>
</comment>
<evidence type="ECO:0000256" key="2">
    <source>
        <dbReference type="ARBA" id="ARBA00022475"/>
    </source>
</evidence>
<proteinExistence type="predicted"/>
<dbReference type="GO" id="GO:0008955">
    <property type="term" value="F:peptidoglycan glycosyltransferase activity"/>
    <property type="evidence" value="ECO:0007669"/>
    <property type="project" value="UniProtKB-EC"/>
</dbReference>
<dbReference type="GO" id="GO:0071555">
    <property type="term" value="P:cell wall organization"/>
    <property type="evidence" value="ECO:0007669"/>
    <property type="project" value="UniProtKB-KW"/>
</dbReference>
<keyword evidence="7" id="KW-0472">Membrane</keyword>
<evidence type="ECO:0000256" key="8">
    <source>
        <dbReference type="ARBA" id="ARBA00023316"/>
    </source>
</evidence>
<dbReference type="SUPFAM" id="SSF53955">
    <property type="entry name" value="Lysozyme-like"/>
    <property type="match status" value="1"/>
</dbReference>
<protein>
    <recommendedName>
        <fullName evidence="9">peptidoglycan glycosyltransferase</fullName>
        <ecNumber evidence="9">2.4.99.28</ecNumber>
    </recommendedName>
</protein>
<keyword evidence="4" id="KW-0808">Transferase</keyword>
<dbReference type="EMBL" id="KF124576">
    <property type="protein sequence ID" value="AIA91893.1"/>
    <property type="molecule type" value="Genomic_DNA"/>
</dbReference>
<evidence type="ECO:0000256" key="5">
    <source>
        <dbReference type="ARBA" id="ARBA00022960"/>
    </source>
</evidence>
<evidence type="ECO:0000259" key="11">
    <source>
        <dbReference type="Pfam" id="PF00912"/>
    </source>
</evidence>
<evidence type="ECO:0000256" key="4">
    <source>
        <dbReference type="ARBA" id="ARBA00022679"/>
    </source>
</evidence>
<evidence type="ECO:0000256" key="10">
    <source>
        <dbReference type="ARBA" id="ARBA00049902"/>
    </source>
</evidence>
<evidence type="ECO:0000256" key="9">
    <source>
        <dbReference type="ARBA" id="ARBA00044770"/>
    </source>
</evidence>